<gene>
    <name evidence="8" type="ORF">JOL79_00675</name>
</gene>
<keyword evidence="5" id="KW-0804">Transcription</keyword>
<dbReference type="InterPro" id="IPR014036">
    <property type="entry name" value="DeoR-like_C"/>
</dbReference>
<dbReference type="Gene3D" id="3.40.50.1360">
    <property type="match status" value="1"/>
</dbReference>
<keyword evidence="4" id="KW-0238">DNA-binding</keyword>
<evidence type="ECO:0000259" key="7">
    <source>
        <dbReference type="PROSITE" id="PS51000"/>
    </source>
</evidence>
<accession>A0A940WD11</accession>
<evidence type="ECO:0000313" key="8">
    <source>
        <dbReference type="EMBL" id="MBP2702308.1"/>
    </source>
</evidence>
<keyword evidence="2" id="KW-0678">Repressor</keyword>
<dbReference type="InterPro" id="IPR001034">
    <property type="entry name" value="DeoR_HTH"/>
</dbReference>
<dbReference type="PANTHER" id="PTHR30363:SF4">
    <property type="entry name" value="GLYCEROL-3-PHOSPHATE REGULON REPRESSOR"/>
    <property type="match status" value="1"/>
</dbReference>
<dbReference type="PRINTS" id="PR00037">
    <property type="entry name" value="HTHLACR"/>
</dbReference>
<evidence type="ECO:0000256" key="2">
    <source>
        <dbReference type="ARBA" id="ARBA00022491"/>
    </source>
</evidence>
<dbReference type="Pfam" id="PF08220">
    <property type="entry name" value="HTH_DeoR"/>
    <property type="match status" value="1"/>
</dbReference>
<dbReference type="SUPFAM" id="SSF100950">
    <property type="entry name" value="NagB/RpiA/CoA transferase-like"/>
    <property type="match status" value="1"/>
</dbReference>
<keyword evidence="9" id="KW-1185">Reference proteome</keyword>
<proteinExistence type="predicted"/>
<dbReference type="PANTHER" id="PTHR30363">
    <property type="entry name" value="HTH-TYPE TRANSCRIPTIONAL REGULATOR SRLR-RELATED"/>
    <property type="match status" value="1"/>
</dbReference>
<dbReference type="InterPro" id="IPR050313">
    <property type="entry name" value="Carb_Metab_HTH_regulators"/>
</dbReference>
<feature type="domain" description="HTH deoR-type" evidence="7">
    <location>
        <begin position="3"/>
        <end position="58"/>
    </location>
</feature>
<dbReference type="InterPro" id="IPR037171">
    <property type="entry name" value="NagB/RpiA_transferase-like"/>
</dbReference>
<evidence type="ECO:0000256" key="1">
    <source>
        <dbReference type="ARBA" id="ARBA00021390"/>
    </source>
</evidence>
<protein>
    <recommendedName>
        <fullName evidence="1">Lactose phosphotransferase system repressor</fullName>
    </recommendedName>
</protein>
<dbReference type="SMART" id="SM00420">
    <property type="entry name" value="HTH_DEOR"/>
    <property type="match status" value="1"/>
</dbReference>
<dbReference type="InterPro" id="IPR036388">
    <property type="entry name" value="WH-like_DNA-bd_sf"/>
</dbReference>
<sequence length="254" mass="26143">MLPAQRQQRILEALSRSGTVRTDDLARRLGVSRETARRDLALLERRALVVRVHGGAVAAPSGTGQESSYLERSTAQTDAKSVIAALAAGLVRPGQTVVIDVGTTAVHAARALPAAFRGVVATCSLLVAAELAGRAGVEVLVAGGRVRRGDLAVSNACTLGFFTDLRADVAFLGSGGVDARAGFTDHFLDEVATKRVIIANTERTYVLADATKHGRVAAHRVCGLDGVAGLITDAAPPPPLATALAEAGAEVVSP</sequence>
<evidence type="ECO:0000313" key="9">
    <source>
        <dbReference type="Proteomes" id="UP000674234"/>
    </source>
</evidence>
<dbReference type="Pfam" id="PF00455">
    <property type="entry name" value="DeoRC"/>
    <property type="match status" value="1"/>
</dbReference>
<evidence type="ECO:0000256" key="3">
    <source>
        <dbReference type="ARBA" id="ARBA00023015"/>
    </source>
</evidence>
<name>A0A940WD11_9ACTN</name>
<dbReference type="Proteomes" id="UP000674234">
    <property type="component" value="Unassembled WGS sequence"/>
</dbReference>
<dbReference type="SMART" id="SM01134">
    <property type="entry name" value="DeoRC"/>
    <property type="match status" value="1"/>
</dbReference>
<dbReference type="AlphaFoldDB" id="A0A940WD11"/>
<evidence type="ECO:0000256" key="4">
    <source>
        <dbReference type="ARBA" id="ARBA00023125"/>
    </source>
</evidence>
<dbReference type="PROSITE" id="PS51000">
    <property type="entry name" value="HTH_DEOR_2"/>
    <property type="match status" value="1"/>
</dbReference>
<dbReference type="GO" id="GO:0003700">
    <property type="term" value="F:DNA-binding transcription factor activity"/>
    <property type="evidence" value="ECO:0007669"/>
    <property type="project" value="InterPro"/>
</dbReference>
<comment type="function">
    <text evidence="6">Repressor of the lactose catabolism operon. Galactose-6-phosphate is the inducer.</text>
</comment>
<dbReference type="GO" id="GO:0003677">
    <property type="term" value="F:DNA binding"/>
    <property type="evidence" value="ECO:0007669"/>
    <property type="project" value="UniProtKB-KW"/>
</dbReference>
<dbReference type="EMBL" id="JAFCNB010000001">
    <property type="protein sequence ID" value="MBP2702308.1"/>
    <property type="molecule type" value="Genomic_DNA"/>
</dbReference>
<keyword evidence="3" id="KW-0805">Transcription regulation</keyword>
<dbReference type="PROSITE" id="PS00894">
    <property type="entry name" value="HTH_DEOR_1"/>
    <property type="match status" value="1"/>
</dbReference>
<dbReference type="Gene3D" id="1.10.10.10">
    <property type="entry name" value="Winged helix-like DNA-binding domain superfamily/Winged helix DNA-binding domain"/>
    <property type="match status" value="1"/>
</dbReference>
<dbReference type="SUPFAM" id="SSF46785">
    <property type="entry name" value="Winged helix' DNA-binding domain"/>
    <property type="match status" value="1"/>
</dbReference>
<evidence type="ECO:0000256" key="5">
    <source>
        <dbReference type="ARBA" id="ARBA00023163"/>
    </source>
</evidence>
<evidence type="ECO:0000256" key="6">
    <source>
        <dbReference type="ARBA" id="ARBA00024937"/>
    </source>
</evidence>
<comment type="caution">
    <text evidence="8">The sequence shown here is derived from an EMBL/GenBank/DDBJ whole genome shotgun (WGS) entry which is preliminary data.</text>
</comment>
<dbReference type="InterPro" id="IPR036390">
    <property type="entry name" value="WH_DNA-bd_sf"/>
</dbReference>
<dbReference type="InterPro" id="IPR018356">
    <property type="entry name" value="Tscrpt_reg_HTH_DeoR_CS"/>
</dbReference>
<organism evidence="8 9">
    <name type="scientific">Microbispora oryzae</name>
    <dbReference type="NCBI Taxonomy" id="2806554"/>
    <lineage>
        <taxon>Bacteria</taxon>
        <taxon>Bacillati</taxon>
        <taxon>Actinomycetota</taxon>
        <taxon>Actinomycetes</taxon>
        <taxon>Streptosporangiales</taxon>
        <taxon>Streptosporangiaceae</taxon>
        <taxon>Microbispora</taxon>
    </lineage>
</organism>
<reference evidence="8" key="1">
    <citation type="submission" date="2021-02" db="EMBL/GenBank/DDBJ databases">
        <title>Draft genome sequence of Microbispora sp. RL4-1S isolated from rice leaves in Thailand.</title>
        <authorList>
            <person name="Muangham S."/>
            <person name="Duangmal K."/>
        </authorList>
    </citation>
    <scope>NUCLEOTIDE SEQUENCE</scope>
    <source>
        <strain evidence="8">RL4-1S</strain>
    </source>
</reference>
<dbReference type="RefSeq" id="WP_210153620.1">
    <property type="nucleotide sequence ID" value="NZ_JAFCNB010000001.1"/>
</dbReference>